<dbReference type="Pfam" id="PF00171">
    <property type="entry name" value="Aldedh"/>
    <property type="match status" value="1"/>
</dbReference>
<dbReference type="GO" id="GO:0004029">
    <property type="term" value="F:aldehyde dehydrogenase (NAD+) activity"/>
    <property type="evidence" value="ECO:0007669"/>
    <property type="project" value="UniProtKB-EC"/>
</dbReference>
<dbReference type="InterPro" id="IPR016163">
    <property type="entry name" value="Ald_DH_C"/>
</dbReference>
<dbReference type="InterPro" id="IPR016162">
    <property type="entry name" value="Ald_DH_N"/>
</dbReference>
<keyword evidence="5" id="KW-1185">Reference proteome</keyword>
<evidence type="ECO:0000313" key="4">
    <source>
        <dbReference type="EMBL" id="MBP2366963.1"/>
    </source>
</evidence>
<dbReference type="Gene3D" id="3.40.605.10">
    <property type="entry name" value="Aldehyde Dehydrogenase, Chain A, domain 1"/>
    <property type="match status" value="1"/>
</dbReference>
<dbReference type="InterPro" id="IPR016161">
    <property type="entry name" value="Ald_DH/histidinol_DH"/>
</dbReference>
<accession>A0ABS4VSQ5</accession>
<dbReference type="PANTHER" id="PTHR11699">
    <property type="entry name" value="ALDEHYDE DEHYDROGENASE-RELATED"/>
    <property type="match status" value="1"/>
</dbReference>
<dbReference type="RefSeq" id="WP_307862354.1">
    <property type="nucleotide sequence ID" value="NZ_JAGINU010000001.1"/>
</dbReference>
<dbReference type="EMBL" id="JAGINU010000001">
    <property type="protein sequence ID" value="MBP2366963.1"/>
    <property type="molecule type" value="Genomic_DNA"/>
</dbReference>
<feature type="domain" description="Aldehyde dehydrogenase" evidence="3">
    <location>
        <begin position="20"/>
        <end position="471"/>
    </location>
</feature>
<evidence type="ECO:0000256" key="2">
    <source>
        <dbReference type="SAM" id="MobiDB-lite"/>
    </source>
</evidence>
<organism evidence="4 5">
    <name type="scientific">Pseudonocardia parietis</name>
    <dbReference type="NCBI Taxonomy" id="570936"/>
    <lineage>
        <taxon>Bacteria</taxon>
        <taxon>Bacillati</taxon>
        <taxon>Actinomycetota</taxon>
        <taxon>Actinomycetes</taxon>
        <taxon>Pseudonocardiales</taxon>
        <taxon>Pseudonocardiaceae</taxon>
        <taxon>Pseudonocardia</taxon>
    </lineage>
</organism>
<gene>
    <name evidence="4" type="ORF">JOF36_002659</name>
</gene>
<dbReference type="SUPFAM" id="SSF53720">
    <property type="entry name" value="ALDH-like"/>
    <property type="match status" value="1"/>
</dbReference>
<proteinExistence type="predicted"/>
<dbReference type="Proteomes" id="UP001519295">
    <property type="component" value="Unassembled WGS sequence"/>
</dbReference>
<reference evidence="4 5" key="1">
    <citation type="submission" date="2021-03" db="EMBL/GenBank/DDBJ databases">
        <title>Sequencing the genomes of 1000 actinobacteria strains.</title>
        <authorList>
            <person name="Klenk H.-P."/>
        </authorList>
    </citation>
    <scope>NUCLEOTIDE SEQUENCE [LARGE SCALE GENOMIC DNA]</scope>
    <source>
        <strain evidence="4 5">DSM 45256</strain>
    </source>
</reference>
<feature type="region of interest" description="Disordered" evidence="2">
    <location>
        <begin position="1"/>
        <end position="33"/>
    </location>
</feature>
<sequence>MHPAPTRPVADIPDTESWTTDPARPGHSVSRFRPATADDVHDAIGRAAASGWPGTTPAHRAAVLGGVADRLEADRDDLAALITREEGKPLGAARGEVGKAAEQFRLAAQLAFLVEGTTYPPETPGTFAYTLRGPLGVVAAVTPWNFPLSLAARKIAPALAAGNTVVFKPSPVTAGVGDRLASAATAAGLPADALPVVHGHDPDAMTALLADRRVRGVSFTGSDEIGALIRAQTHGQARLQLELGGRNCAVVCADADLERAAADIATGAFGLTGQACTSTDRVLVAEPVAAELTALLAERVRALVVGPGGDRTTTAGPVATVGQFRRLSELRESAVAAGARVVASAEVVPGCDPDGYWVPPTLFADVPADHELVTGEVFGPFCTVLPVADLEEALSVLDSSTHGLAAAVHTTDLATAYRFAAAAPCGVVKVNAPTTGNGVAPPFGGLRASSGGAFPEGGRQALEFVTDTRTVYLTP</sequence>
<comment type="caution">
    <text evidence="4">The sequence shown here is derived from an EMBL/GenBank/DDBJ whole genome shotgun (WGS) entry which is preliminary data.</text>
</comment>
<evidence type="ECO:0000256" key="1">
    <source>
        <dbReference type="ARBA" id="ARBA00023002"/>
    </source>
</evidence>
<dbReference type="Gene3D" id="3.40.309.10">
    <property type="entry name" value="Aldehyde Dehydrogenase, Chain A, domain 2"/>
    <property type="match status" value="1"/>
</dbReference>
<dbReference type="InterPro" id="IPR015590">
    <property type="entry name" value="Aldehyde_DH_dom"/>
</dbReference>
<protein>
    <submittedName>
        <fullName evidence="4">Aldehyde dehydrogenase (NAD+)</fullName>
        <ecNumber evidence="4">1.2.1.3</ecNumber>
    </submittedName>
</protein>
<dbReference type="EC" id="1.2.1.3" evidence="4"/>
<keyword evidence="1 4" id="KW-0560">Oxidoreductase</keyword>
<name>A0ABS4VSQ5_9PSEU</name>
<evidence type="ECO:0000259" key="3">
    <source>
        <dbReference type="Pfam" id="PF00171"/>
    </source>
</evidence>
<evidence type="ECO:0000313" key="5">
    <source>
        <dbReference type="Proteomes" id="UP001519295"/>
    </source>
</evidence>